<proteinExistence type="predicted"/>
<dbReference type="Proteomes" id="UP000322873">
    <property type="component" value="Unassembled WGS sequence"/>
</dbReference>
<evidence type="ECO:0000313" key="3">
    <source>
        <dbReference type="Proteomes" id="UP000322873"/>
    </source>
</evidence>
<keyword evidence="3" id="KW-1185">Reference proteome</keyword>
<accession>A0A5M9JHW0</accession>
<protein>
    <submittedName>
        <fullName evidence="2">Uncharacterized protein</fullName>
    </submittedName>
</protein>
<sequence>MQIQSKSQIPKPDSKPKAPRQMSQIPRFRSFEFSPDFKPSQKTSLIRARIQKRYHVTPIAVDLYDLLSRSLRSRS</sequence>
<evidence type="ECO:0000313" key="2">
    <source>
        <dbReference type="EMBL" id="KAA8567382.1"/>
    </source>
</evidence>
<feature type="region of interest" description="Disordered" evidence="1">
    <location>
        <begin position="1"/>
        <end position="26"/>
    </location>
</feature>
<organism evidence="2 3">
    <name type="scientific">Monilinia fructicola</name>
    <name type="common">Brown rot fungus</name>
    <name type="synonym">Ciboria fructicola</name>
    <dbReference type="NCBI Taxonomy" id="38448"/>
    <lineage>
        <taxon>Eukaryota</taxon>
        <taxon>Fungi</taxon>
        <taxon>Dikarya</taxon>
        <taxon>Ascomycota</taxon>
        <taxon>Pezizomycotina</taxon>
        <taxon>Leotiomycetes</taxon>
        <taxon>Helotiales</taxon>
        <taxon>Sclerotiniaceae</taxon>
        <taxon>Monilinia</taxon>
    </lineage>
</organism>
<gene>
    <name evidence="2" type="ORF">EYC84_010403</name>
</gene>
<comment type="caution">
    <text evidence="2">The sequence shown here is derived from an EMBL/GenBank/DDBJ whole genome shotgun (WGS) entry which is preliminary data.</text>
</comment>
<name>A0A5M9JHW0_MONFR</name>
<dbReference type="EMBL" id="VICG01000011">
    <property type="protein sequence ID" value="KAA8567382.1"/>
    <property type="molecule type" value="Genomic_DNA"/>
</dbReference>
<reference evidence="2 3" key="1">
    <citation type="submission" date="2019-06" db="EMBL/GenBank/DDBJ databases">
        <title>Genome Sequence of the Brown Rot Fungal Pathogen Monilinia fructicola.</title>
        <authorList>
            <person name="De Miccolis Angelini R.M."/>
            <person name="Landi L."/>
            <person name="Abate D."/>
            <person name="Pollastro S."/>
            <person name="Romanazzi G."/>
            <person name="Faretra F."/>
        </authorList>
    </citation>
    <scope>NUCLEOTIDE SEQUENCE [LARGE SCALE GENOMIC DNA]</scope>
    <source>
        <strain evidence="2 3">Mfrc123</strain>
    </source>
</reference>
<dbReference type="AlphaFoldDB" id="A0A5M9JHW0"/>
<evidence type="ECO:0000256" key="1">
    <source>
        <dbReference type="SAM" id="MobiDB-lite"/>
    </source>
</evidence>